<accession>A0A4U3L976</accession>
<dbReference type="RefSeq" id="WP_137259872.1">
    <property type="nucleotide sequence ID" value="NZ_SZQL01000001.1"/>
</dbReference>
<name>A0A4U3L976_9BACT</name>
<dbReference type="OrthoDB" id="9793390at2"/>
<gene>
    <name evidence="9" type="ORF">FC093_01000</name>
</gene>
<feature type="transmembrane region" description="Helical" evidence="8">
    <location>
        <begin position="58"/>
        <end position="79"/>
    </location>
</feature>
<protein>
    <submittedName>
        <fullName evidence="9">AI-2E family transporter</fullName>
    </submittedName>
</protein>
<dbReference type="InterPro" id="IPR002549">
    <property type="entry name" value="AI-2E-like"/>
</dbReference>
<keyword evidence="3" id="KW-0813">Transport</keyword>
<organism evidence="9 10">
    <name type="scientific">Ilyomonas limi</name>
    <dbReference type="NCBI Taxonomy" id="2575867"/>
    <lineage>
        <taxon>Bacteria</taxon>
        <taxon>Pseudomonadati</taxon>
        <taxon>Bacteroidota</taxon>
        <taxon>Chitinophagia</taxon>
        <taxon>Chitinophagales</taxon>
        <taxon>Chitinophagaceae</taxon>
        <taxon>Ilyomonas</taxon>
    </lineage>
</organism>
<evidence type="ECO:0000256" key="8">
    <source>
        <dbReference type="SAM" id="Phobius"/>
    </source>
</evidence>
<evidence type="ECO:0000256" key="7">
    <source>
        <dbReference type="ARBA" id="ARBA00023136"/>
    </source>
</evidence>
<evidence type="ECO:0000256" key="3">
    <source>
        <dbReference type="ARBA" id="ARBA00022448"/>
    </source>
</evidence>
<keyword evidence="7 8" id="KW-0472">Membrane</keyword>
<feature type="transmembrane region" description="Helical" evidence="8">
    <location>
        <begin position="33"/>
        <end position="51"/>
    </location>
</feature>
<dbReference type="GO" id="GO:0005886">
    <property type="term" value="C:plasma membrane"/>
    <property type="evidence" value="ECO:0007669"/>
    <property type="project" value="UniProtKB-SubCell"/>
</dbReference>
<dbReference type="Pfam" id="PF01594">
    <property type="entry name" value="AI-2E_transport"/>
    <property type="match status" value="1"/>
</dbReference>
<comment type="similarity">
    <text evidence="2">Belongs to the autoinducer-2 exporter (AI-2E) (TC 2.A.86) family.</text>
</comment>
<feature type="transmembrane region" description="Helical" evidence="8">
    <location>
        <begin position="228"/>
        <end position="253"/>
    </location>
</feature>
<feature type="transmembrane region" description="Helical" evidence="8">
    <location>
        <begin position="295"/>
        <end position="320"/>
    </location>
</feature>
<feature type="transmembrane region" description="Helical" evidence="8">
    <location>
        <begin position="142"/>
        <end position="166"/>
    </location>
</feature>
<keyword evidence="10" id="KW-1185">Reference proteome</keyword>
<evidence type="ECO:0000256" key="2">
    <source>
        <dbReference type="ARBA" id="ARBA00009773"/>
    </source>
</evidence>
<comment type="caution">
    <text evidence="9">The sequence shown here is derived from an EMBL/GenBank/DDBJ whole genome shotgun (WGS) entry which is preliminary data.</text>
</comment>
<proteinExistence type="inferred from homology"/>
<evidence type="ECO:0000256" key="6">
    <source>
        <dbReference type="ARBA" id="ARBA00022989"/>
    </source>
</evidence>
<comment type="subcellular location">
    <subcellularLocation>
        <location evidence="1">Cell membrane</location>
        <topology evidence="1">Multi-pass membrane protein</topology>
    </subcellularLocation>
</comment>
<dbReference type="AlphaFoldDB" id="A0A4U3L976"/>
<evidence type="ECO:0000256" key="5">
    <source>
        <dbReference type="ARBA" id="ARBA00022692"/>
    </source>
</evidence>
<evidence type="ECO:0000256" key="4">
    <source>
        <dbReference type="ARBA" id="ARBA00022475"/>
    </source>
</evidence>
<feature type="transmembrane region" description="Helical" evidence="8">
    <location>
        <begin position="200"/>
        <end position="222"/>
    </location>
</feature>
<feature type="transmembrane region" description="Helical" evidence="8">
    <location>
        <begin position="265"/>
        <end position="283"/>
    </location>
</feature>
<dbReference type="PANTHER" id="PTHR21716:SF53">
    <property type="entry name" value="PERMEASE PERM-RELATED"/>
    <property type="match status" value="1"/>
</dbReference>
<evidence type="ECO:0000313" key="10">
    <source>
        <dbReference type="Proteomes" id="UP000305848"/>
    </source>
</evidence>
<keyword evidence="6 8" id="KW-1133">Transmembrane helix</keyword>
<evidence type="ECO:0000256" key="1">
    <source>
        <dbReference type="ARBA" id="ARBA00004651"/>
    </source>
</evidence>
<dbReference type="EMBL" id="SZQL01000001">
    <property type="protein sequence ID" value="TKK71632.1"/>
    <property type="molecule type" value="Genomic_DNA"/>
</dbReference>
<keyword evidence="4" id="KW-1003">Cell membrane</keyword>
<dbReference type="PANTHER" id="PTHR21716">
    <property type="entry name" value="TRANSMEMBRANE PROTEIN"/>
    <property type="match status" value="1"/>
</dbReference>
<evidence type="ECO:0000313" key="9">
    <source>
        <dbReference type="EMBL" id="TKK71632.1"/>
    </source>
</evidence>
<reference evidence="9 10" key="1">
    <citation type="submission" date="2019-05" db="EMBL/GenBank/DDBJ databases">
        <title>Panacibacter sp. strain 17mud1-8 Genome sequencing and assembly.</title>
        <authorList>
            <person name="Chhetri G."/>
        </authorList>
    </citation>
    <scope>NUCLEOTIDE SEQUENCE [LARGE SCALE GENOMIC DNA]</scope>
    <source>
        <strain evidence="9 10">17mud1-8</strain>
    </source>
</reference>
<dbReference type="Proteomes" id="UP000305848">
    <property type="component" value="Unassembled WGS sequence"/>
</dbReference>
<sequence length="348" mass="37979">MQSLSIQKTIRALLLLGLLVALAVLAKPFLVPLLFAVVVAMLLLPVTVWLQKKRLPQWLAVLLSVLVFLSAIGIIIYVLSWQVSNLVEESGNIEQQATKKVNEFQHYIQQTFGVPVKEQSKIASGQSGTSSGSYIADGVAKLLAGIGGFITDFILFIVYTFLLIYYRGHLKEFMLRMFFSKSRFKADKVIDDCRLVAQQYITGLALMILSLCIMYGIGFSIVGVKNAILFATLAAVLETVPFVGNITGTLLAILMTIVQGGSNTMIVGVIITYAAVQFIQTYLLEPLVVGKKVDINPLITIAGLVLAELIWGIPGMVLAIPLMGIAKIIFDNVEPLQPLGFLMGKVEK</sequence>
<keyword evidence="5 8" id="KW-0812">Transmembrane</keyword>